<dbReference type="AlphaFoldDB" id="A0A151IHJ0"/>
<evidence type="ECO:0008006" key="3">
    <source>
        <dbReference type="Google" id="ProtNLM"/>
    </source>
</evidence>
<dbReference type="Proteomes" id="UP000078542">
    <property type="component" value="Unassembled WGS sequence"/>
</dbReference>
<dbReference type="PANTHER" id="PTHR21261:SF2">
    <property type="entry name" value="GH04238P-RELATED"/>
    <property type="match status" value="1"/>
</dbReference>
<organism evidence="1 2">
    <name type="scientific">Cyphomyrmex costatus</name>
    <dbReference type="NCBI Taxonomy" id="456900"/>
    <lineage>
        <taxon>Eukaryota</taxon>
        <taxon>Metazoa</taxon>
        <taxon>Ecdysozoa</taxon>
        <taxon>Arthropoda</taxon>
        <taxon>Hexapoda</taxon>
        <taxon>Insecta</taxon>
        <taxon>Pterygota</taxon>
        <taxon>Neoptera</taxon>
        <taxon>Endopterygota</taxon>
        <taxon>Hymenoptera</taxon>
        <taxon>Apocrita</taxon>
        <taxon>Aculeata</taxon>
        <taxon>Formicoidea</taxon>
        <taxon>Formicidae</taxon>
        <taxon>Myrmicinae</taxon>
        <taxon>Cyphomyrmex</taxon>
    </lineage>
</organism>
<dbReference type="SUPFAM" id="SSF48726">
    <property type="entry name" value="Immunoglobulin"/>
    <property type="match status" value="1"/>
</dbReference>
<dbReference type="PANTHER" id="PTHR21261">
    <property type="entry name" value="BEAT PROTEIN"/>
    <property type="match status" value="1"/>
</dbReference>
<keyword evidence="2" id="KW-1185">Reference proteome</keyword>
<dbReference type="InterPro" id="IPR013783">
    <property type="entry name" value="Ig-like_fold"/>
</dbReference>
<sequence length="236" mass="27006">MVLSTAKYIFMFAESWQLIIKRINIPAIVKVHDTDYIILDCDYDLENTSSKGLVVKWFFNTNQVIYQWIYGRSPLADEPAAKYVDLTYKASNDPHTEYRAIKLNRPGVDLTGEYTCVISTFADERMANASMIVYSTEEKFELVYRKMIIDDKNGVEIICIAEGLYPQPTLNISVESIPKRQIENPTIKLRDDGLYNILLSIILLDEGLPETTIVKCLLSISKALYNVSRKTVYYTG</sequence>
<dbReference type="Gene3D" id="2.60.40.10">
    <property type="entry name" value="Immunoglobulins"/>
    <property type="match status" value="2"/>
</dbReference>
<dbReference type="STRING" id="456900.A0A151IHJ0"/>
<evidence type="ECO:0000313" key="2">
    <source>
        <dbReference type="Proteomes" id="UP000078542"/>
    </source>
</evidence>
<protein>
    <recommendedName>
        <fullName evidence="3">Ig-like domain-containing protein</fullName>
    </recommendedName>
</protein>
<accession>A0A151IHJ0</accession>
<reference evidence="1 2" key="1">
    <citation type="submission" date="2016-03" db="EMBL/GenBank/DDBJ databases">
        <title>Cyphomyrmex costatus WGS genome.</title>
        <authorList>
            <person name="Nygaard S."/>
            <person name="Hu H."/>
            <person name="Boomsma J."/>
            <person name="Zhang G."/>
        </authorList>
    </citation>
    <scope>NUCLEOTIDE SEQUENCE [LARGE SCALE GENOMIC DNA]</scope>
    <source>
        <strain evidence="1">MS0001</strain>
        <tissue evidence="1">Whole body</tissue>
    </source>
</reference>
<dbReference type="InterPro" id="IPR036179">
    <property type="entry name" value="Ig-like_dom_sf"/>
</dbReference>
<gene>
    <name evidence="1" type="ORF">ALC62_07624</name>
</gene>
<name>A0A151IHJ0_9HYME</name>
<evidence type="ECO:0000313" key="1">
    <source>
        <dbReference type="EMBL" id="KYN01581.1"/>
    </source>
</evidence>
<proteinExistence type="predicted"/>
<dbReference type="EMBL" id="KQ977596">
    <property type="protein sequence ID" value="KYN01581.1"/>
    <property type="molecule type" value="Genomic_DNA"/>
</dbReference>